<dbReference type="GO" id="GO:0005737">
    <property type="term" value="C:cytoplasm"/>
    <property type="evidence" value="ECO:0007669"/>
    <property type="project" value="TreeGrafter"/>
</dbReference>
<proteinExistence type="predicted"/>
<keyword evidence="1" id="KW-0456">Lyase</keyword>
<dbReference type="InterPro" id="IPR006680">
    <property type="entry name" value="Amidohydro-rel"/>
</dbReference>
<feature type="domain" description="Amidohydrolase-related" evidence="2">
    <location>
        <begin position="111"/>
        <end position="365"/>
    </location>
</feature>
<evidence type="ECO:0000313" key="4">
    <source>
        <dbReference type="Proteomes" id="UP000219327"/>
    </source>
</evidence>
<protein>
    <recommendedName>
        <fullName evidence="2">Amidohydrolase-related domain-containing protein</fullName>
    </recommendedName>
</protein>
<dbReference type="PANTHER" id="PTHR21240">
    <property type="entry name" value="2-AMINO-3-CARBOXYLMUCONATE-6-SEMIALDEHYDE DECARBOXYLASE"/>
    <property type="match status" value="1"/>
</dbReference>
<dbReference type="Pfam" id="PF04909">
    <property type="entry name" value="Amidohydro_2"/>
    <property type="match status" value="1"/>
</dbReference>
<comment type="caution">
    <text evidence="3">The sequence shown here is derived from an EMBL/GenBank/DDBJ whole genome shotgun (WGS) entry which is preliminary data.</text>
</comment>
<name>A0A2A5WJ88_9GAMM</name>
<dbReference type="Proteomes" id="UP000219327">
    <property type="component" value="Unassembled WGS sequence"/>
</dbReference>
<dbReference type="GO" id="GO:0016831">
    <property type="term" value="F:carboxy-lyase activity"/>
    <property type="evidence" value="ECO:0007669"/>
    <property type="project" value="InterPro"/>
</dbReference>
<evidence type="ECO:0000313" key="3">
    <source>
        <dbReference type="EMBL" id="PDH36482.1"/>
    </source>
</evidence>
<dbReference type="Gene3D" id="3.20.20.140">
    <property type="entry name" value="Metal-dependent hydrolases"/>
    <property type="match status" value="1"/>
</dbReference>
<evidence type="ECO:0000259" key="2">
    <source>
        <dbReference type="Pfam" id="PF04909"/>
    </source>
</evidence>
<accession>A0A2A5WJ88</accession>
<reference evidence="3 4" key="1">
    <citation type="submission" date="2017-08" db="EMBL/GenBank/DDBJ databases">
        <title>Fine stratification of microbial communities through a metagenomic profile of the photic zone.</title>
        <authorList>
            <person name="Haro-Moreno J.M."/>
            <person name="Lopez-Perez M."/>
            <person name="De La Torre J."/>
            <person name="Picazo A."/>
            <person name="Camacho A."/>
            <person name="Rodriguez-Valera F."/>
        </authorList>
    </citation>
    <scope>NUCLEOTIDE SEQUENCE [LARGE SCALE GENOMIC DNA]</scope>
    <source>
        <strain evidence="3">MED-G24</strain>
    </source>
</reference>
<dbReference type="InterPro" id="IPR032465">
    <property type="entry name" value="ACMSD"/>
</dbReference>
<dbReference type="EMBL" id="NTKD01000067">
    <property type="protein sequence ID" value="PDH36482.1"/>
    <property type="molecule type" value="Genomic_DNA"/>
</dbReference>
<organism evidence="3 4">
    <name type="scientific">OM182 bacterium MED-G24</name>
    <dbReference type="NCBI Taxonomy" id="1986255"/>
    <lineage>
        <taxon>Bacteria</taxon>
        <taxon>Pseudomonadati</taxon>
        <taxon>Pseudomonadota</taxon>
        <taxon>Gammaproteobacteria</taxon>
        <taxon>OMG group</taxon>
        <taxon>OM182 clade</taxon>
    </lineage>
</organism>
<dbReference type="GO" id="GO:0019748">
    <property type="term" value="P:secondary metabolic process"/>
    <property type="evidence" value="ECO:0007669"/>
    <property type="project" value="TreeGrafter"/>
</dbReference>
<dbReference type="SUPFAM" id="SSF51556">
    <property type="entry name" value="Metallo-dependent hydrolases"/>
    <property type="match status" value="1"/>
</dbReference>
<dbReference type="InterPro" id="IPR032466">
    <property type="entry name" value="Metal_Hydrolase"/>
</dbReference>
<dbReference type="AlphaFoldDB" id="A0A2A5WJ88"/>
<evidence type="ECO:0000256" key="1">
    <source>
        <dbReference type="ARBA" id="ARBA00023239"/>
    </source>
</evidence>
<dbReference type="PANTHER" id="PTHR21240:SF28">
    <property type="entry name" value="ISO-OROTATE DECARBOXYLASE (EUROFUNG)"/>
    <property type="match status" value="1"/>
</dbReference>
<gene>
    <name evidence="3" type="ORF">CNE99_09645</name>
</gene>
<sequence length="365" mass="40457">MVVIDCDSHVMEPADLWQEYLEPEFRDRAIRIEKKDGVETLVIGEQPMLSGVLAGLGGAHVERKKLFGPGLGYADGCEPASYEPTARVKMLDDWQVDSGVLFPTIGILPFPIDDLALNSAYCRAYNRWQREFYESAGDRVIPIAVINWHHLEDAVAELKACLDAGFKGVFVPPEVVSGVRPGQTHFDPIWELVNEANLPGCLHVIVRFQGGPLSQWQAGPTFTFTMGATSQLIPAMASLVLDGLFERFPKLKVASVEAGCGYAGYLMDRLDGKHRFFGDFYPEPLPMKPSDYVKRNCYFVAEPEEHTIDAMLGLIGEDKILWGSDYPHIDSTLEAPNLIRESVAGLSQERREAVLGGNAVKLFNL</sequence>
<dbReference type="GO" id="GO:0016787">
    <property type="term" value="F:hydrolase activity"/>
    <property type="evidence" value="ECO:0007669"/>
    <property type="project" value="InterPro"/>
</dbReference>